<dbReference type="EMBL" id="JWZT01005339">
    <property type="protein sequence ID" value="KII61392.1"/>
    <property type="molecule type" value="Genomic_DNA"/>
</dbReference>
<comment type="caution">
    <text evidence="2">The sequence shown here is derived from an EMBL/GenBank/DDBJ whole genome shotgun (WGS) entry which is preliminary data.</text>
</comment>
<evidence type="ECO:0000313" key="3">
    <source>
        <dbReference type="Proteomes" id="UP000031668"/>
    </source>
</evidence>
<gene>
    <name evidence="2" type="ORF">RF11_12806</name>
</gene>
<reference evidence="2 3" key="1">
    <citation type="journal article" date="2014" name="Genome Biol. Evol.">
        <title>The genome of the myxosporean Thelohanellus kitauei shows adaptations to nutrient acquisition within its fish host.</title>
        <authorList>
            <person name="Yang Y."/>
            <person name="Xiong J."/>
            <person name="Zhou Z."/>
            <person name="Huo F."/>
            <person name="Miao W."/>
            <person name="Ran C."/>
            <person name="Liu Y."/>
            <person name="Zhang J."/>
            <person name="Feng J."/>
            <person name="Wang M."/>
            <person name="Wang M."/>
            <person name="Wang L."/>
            <person name="Yao B."/>
        </authorList>
    </citation>
    <scope>NUCLEOTIDE SEQUENCE [LARGE SCALE GENOMIC DNA]</scope>
    <source>
        <strain evidence="2">Wuqing</strain>
    </source>
</reference>
<feature type="transmembrane region" description="Helical" evidence="1">
    <location>
        <begin position="26"/>
        <end position="47"/>
    </location>
</feature>
<feature type="transmembrane region" description="Helical" evidence="1">
    <location>
        <begin position="54"/>
        <end position="76"/>
    </location>
</feature>
<evidence type="ECO:0000256" key="1">
    <source>
        <dbReference type="SAM" id="Phobius"/>
    </source>
</evidence>
<protein>
    <submittedName>
        <fullName evidence="2">Uncharacterized protein</fullName>
    </submittedName>
</protein>
<proteinExistence type="predicted"/>
<accession>A0A0C2IWZ1</accession>
<evidence type="ECO:0000313" key="2">
    <source>
        <dbReference type="EMBL" id="KII61392.1"/>
    </source>
</evidence>
<keyword evidence="1" id="KW-0472">Membrane</keyword>
<dbReference type="AlphaFoldDB" id="A0A0C2IWZ1"/>
<keyword evidence="1" id="KW-1133">Transmembrane helix</keyword>
<feature type="transmembrane region" description="Helical" evidence="1">
    <location>
        <begin position="155"/>
        <end position="183"/>
    </location>
</feature>
<dbReference type="Proteomes" id="UP000031668">
    <property type="component" value="Unassembled WGS sequence"/>
</dbReference>
<organism evidence="2 3">
    <name type="scientific">Thelohanellus kitauei</name>
    <name type="common">Myxosporean</name>
    <dbReference type="NCBI Taxonomy" id="669202"/>
    <lineage>
        <taxon>Eukaryota</taxon>
        <taxon>Metazoa</taxon>
        <taxon>Cnidaria</taxon>
        <taxon>Myxozoa</taxon>
        <taxon>Myxosporea</taxon>
        <taxon>Bivalvulida</taxon>
        <taxon>Platysporina</taxon>
        <taxon>Myxobolidae</taxon>
        <taxon>Thelohanellus</taxon>
    </lineage>
</organism>
<keyword evidence="1" id="KW-0812">Transmembrane</keyword>
<keyword evidence="3" id="KW-1185">Reference proteome</keyword>
<name>A0A0C2IWZ1_THEKT</name>
<sequence length="192" mass="22769">MLFTYGILLKNSLEDVYEDKNSRFPAIMSAINLGHFITSTGFVYFYLMNTKRFLVIWGFVILHLFIVSSMWIIYAFQHENRSSVLITKLLRDRIIHGLEIGKHHHLQNIPNDACHFLEHIHTSPREIGEYLFEDPSIGVQAEECVKALATEYNKWVYISTILTYVELYLFISNYMWIVAYYYAKERLYAHQR</sequence>